<reference evidence="1" key="1">
    <citation type="submission" date="2021-05" db="EMBL/GenBank/DDBJ databases">
        <title>A free-living protist that lacks canonical eukaryotic 1 DNA replication and segregation systems.</title>
        <authorList>
            <person name="Salas-Leiva D.E."/>
            <person name="Tromer E.C."/>
            <person name="Curtis B.A."/>
            <person name="Jerlstrom-Hultqvist J."/>
            <person name="Kolisko M."/>
            <person name="Yi Z."/>
            <person name="Salas-Leiva J.S."/>
            <person name="Gallot-Lavallee L."/>
            <person name="Kops G.J.P.L."/>
            <person name="Archibald J.M."/>
            <person name="Simpson A.G.B."/>
            <person name="Roger A.J."/>
        </authorList>
    </citation>
    <scope>NUCLEOTIDE SEQUENCE</scope>
    <source>
        <strain evidence="1">BICM</strain>
    </source>
</reference>
<proteinExistence type="predicted"/>
<sequence length="105" mass="11658">MVLINAYLAPNASYTLTDTMLNADDYILQAVAISDASTSESMDPVDLTMTWRYQVEDEMTGTICRLLPTQIDSYNVNIRVGAMDAPVRINNTSSHHPMVLTICKD</sequence>
<dbReference type="Proteomes" id="UP000717585">
    <property type="component" value="Unassembled WGS sequence"/>
</dbReference>
<evidence type="ECO:0000313" key="2">
    <source>
        <dbReference type="Proteomes" id="UP000717585"/>
    </source>
</evidence>
<dbReference type="AlphaFoldDB" id="A0A8J6AS60"/>
<protein>
    <submittedName>
        <fullName evidence="1">Uncharacterized protein</fullName>
    </submittedName>
</protein>
<accession>A0A8J6AS60</accession>
<comment type="caution">
    <text evidence="1">The sequence shown here is derived from an EMBL/GenBank/DDBJ whole genome shotgun (WGS) entry which is preliminary data.</text>
</comment>
<organism evidence="1 2">
    <name type="scientific">Carpediemonas membranifera</name>
    <dbReference type="NCBI Taxonomy" id="201153"/>
    <lineage>
        <taxon>Eukaryota</taxon>
        <taxon>Metamonada</taxon>
        <taxon>Carpediemonas-like organisms</taxon>
        <taxon>Carpediemonas</taxon>
    </lineage>
</organism>
<name>A0A8J6AS60_9EUKA</name>
<gene>
    <name evidence="1" type="ORF">J8273_8173</name>
</gene>
<dbReference type="EMBL" id="JAHDYR010000066">
    <property type="protein sequence ID" value="KAG9390135.1"/>
    <property type="molecule type" value="Genomic_DNA"/>
</dbReference>
<evidence type="ECO:0000313" key="1">
    <source>
        <dbReference type="EMBL" id="KAG9390135.1"/>
    </source>
</evidence>
<keyword evidence="2" id="KW-1185">Reference proteome</keyword>